<dbReference type="InterPro" id="IPR011460">
    <property type="entry name" value="Lcl_C"/>
</dbReference>
<dbReference type="EMBL" id="JAVDXO010000004">
    <property type="protein sequence ID" value="MDR7306935.1"/>
    <property type="molecule type" value="Genomic_DNA"/>
</dbReference>
<feature type="domain" description="Lcl C-terminal" evidence="1">
    <location>
        <begin position="36"/>
        <end position="160"/>
    </location>
</feature>
<reference evidence="2 3" key="1">
    <citation type="submission" date="2023-07" db="EMBL/GenBank/DDBJ databases">
        <title>Sorghum-associated microbial communities from plants grown in Nebraska, USA.</title>
        <authorList>
            <person name="Schachtman D."/>
        </authorList>
    </citation>
    <scope>NUCLEOTIDE SEQUENCE [LARGE SCALE GENOMIC DNA]</scope>
    <source>
        <strain evidence="2 3">BE308</strain>
    </source>
</reference>
<sequence>MLTGVTPLAAWAKCDKKPTKPDTLYQEVAGSQGAEVRDPTSHLVWQRCLVGKQWDAAAQQCTGAAKKMSWQAAMTLPPSAGQGVASRWRLPSYIELLTLVDLNCSGPAVNARWFGDSDASYLWSSSSYEQLADYAWGLKYARGEIIYDSKVEEFQARLVRFAD</sequence>
<protein>
    <recommendedName>
        <fullName evidence="1">Lcl C-terminal domain-containing protein</fullName>
    </recommendedName>
</protein>
<dbReference type="Proteomes" id="UP001268089">
    <property type="component" value="Unassembled WGS sequence"/>
</dbReference>
<evidence type="ECO:0000259" key="1">
    <source>
        <dbReference type="Pfam" id="PF07603"/>
    </source>
</evidence>
<organism evidence="2 3">
    <name type="scientific">Rhodoferax saidenbachensis</name>
    <dbReference type="NCBI Taxonomy" id="1484693"/>
    <lineage>
        <taxon>Bacteria</taxon>
        <taxon>Pseudomonadati</taxon>
        <taxon>Pseudomonadota</taxon>
        <taxon>Betaproteobacteria</taxon>
        <taxon>Burkholderiales</taxon>
        <taxon>Comamonadaceae</taxon>
        <taxon>Rhodoferax</taxon>
    </lineage>
</organism>
<dbReference type="PANTHER" id="PTHR35812:SF1">
    <property type="entry name" value="LIPOPROTEIN"/>
    <property type="match status" value="1"/>
</dbReference>
<dbReference type="Pfam" id="PF07603">
    <property type="entry name" value="Lcl_C"/>
    <property type="match status" value="1"/>
</dbReference>
<comment type="caution">
    <text evidence="2">The sequence shown here is derived from an EMBL/GenBank/DDBJ whole genome shotgun (WGS) entry which is preliminary data.</text>
</comment>
<name>A0ABU1ZMZ9_9BURK</name>
<gene>
    <name evidence="2" type="ORF">J2X15_002221</name>
</gene>
<proteinExistence type="predicted"/>
<evidence type="ECO:0000313" key="3">
    <source>
        <dbReference type="Proteomes" id="UP001268089"/>
    </source>
</evidence>
<evidence type="ECO:0000313" key="2">
    <source>
        <dbReference type="EMBL" id="MDR7306935.1"/>
    </source>
</evidence>
<accession>A0ABU1ZMZ9</accession>
<dbReference type="PANTHER" id="PTHR35812">
    <property type="entry name" value="LIPOPROTEIN"/>
    <property type="match status" value="1"/>
</dbReference>
<dbReference type="RefSeq" id="WP_310342669.1">
    <property type="nucleotide sequence ID" value="NZ_JAVDXO010000004.1"/>
</dbReference>
<keyword evidence="3" id="KW-1185">Reference proteome</keyword>